<gene>
    <name evidence="2" type="ORF">DLNHIDIE_01897</name>
</gene>
<dbReference type="Proteomes" id="UP000315403">
    <property type="component" value="Unassembled WGS sequence"/>
</dbReference>
<evidence type="ECO:0000313" key="3">
    <source>
        <dbReference type="Proteomes" id="UP000315403"/>
    </source>
</evidence>
<evidence type="ECO:0000256" key="1">
    <source>
        <dbReference type="SAM" id="Phobius"/>
    </source>
</evidence>
<evidence type="ECO:0000313" key="2">
    <source>
        <dbReference type="EMBL" id="TQN52016.1"/>
    </source>
</evidence>
<keyword evidence="1" id="KW-0812">Transmembrane</keyword>
<feature type="transmembrane region" description="Helical" evidence="1">
    <location>
        <begin position="23"/>
        <end position="43"/>
    </location>
</feature>
<keyword evidence="1" id="KW-1133">Transmembrane helix</keyword>
<name>A0A543Q6R4_ACITH</name>
<keyword evidence="1" id="KW-0472">Membrane</keyword>
<dbReference type="AlphaFoldDB" id="A0A543Q6R4"/>
<comment type="caution">
    <text evidence="2">The sequence shown here is derived from an EMBL/GenBank/DDBJ whole genome shotgun (WGS) entry which is preliminary data.</text>
</comment>
<feature type="transmembrane region" description="Helical" evidence="1">
    <location>
        <begin position="49"/>
        <end position="72"/>
    </location>
</feature>
<organism evidence="2 3">
    <name type="scientific">Acidithiobacillus thiooxidans ATCC 19377</name>
    <dbReference type="NCBI Taxonomy" id="637390"/>
    <lineage>
        <taxon>Bacteria</taxon>
        <taxon>Pseudomonadati</taxon>
        <taxon>Pseudomonadota</taxon>
        <taxon>Acidithiobacillia</taxon>
        <taxon>Acidithiobacillales</taxon>
        <taxon>Acidithiobacillaceae</taxon>
        <taxon>Acidithiobacillus</taxon>
    </lineage>
</organism>
<dbReference type="EMBL" id="SZUV01000001">
    <property type="protein sequence ID" value="TQN52016.1"/>
    <property type="molecule type" value="Genomic_DNA"/>
</dbReference>
<protein>
    <submittedName>
        <fullName evidence="2">Uncharacterized protein</fullName>
    </submittedName>
</protein>
<reference evidence="2 3" key="1">
    <citation type="submission" date="2019-03" db="EMBL/GenBank/DDBJ databases">
        <title>New insights into Acidothiobacillus thiooxidans sulfur metabolism through coupled gene expression, solution geochemistry, microscopy and spectroscopy analyses.</title>
        <authorList>
            <person name="Camacho D."/>
            <person name="Frazao R."/>
            <person name="Fouillen A."/>
            <person name="Nanci A."/>
            <person name="Lang B.F."/>
            <person name="Apte S.C."/>
            <person name="Baron C."/>
            <person name="Warren L.A."/>
        </authorList>
    </citation>
    <scope>NUCLEOTIDE SEQUENCE [LARGE SCALE GENOMIC DNA]</scope>
    <source>
        <strain evidence="2 3">ATCC 19377</strain>
    </source>
</reference>
<accession>A0A543Q6R4</accession>
<sequence>MALVGTRLATEYIGGKDTMVQEILLLIVFAEWVGLEYVGYLIVGKGGVLMSFTIIESVLAGIVFIVLVYLLISLRKS</sequence>
<proteinExistence type="predicted"/>